<evidence type="ECO:0000313" key="2">
    <source>
        <dbReference type="EMBL" id="OBZ69886.1"/>
    </source>
</evidence>
<sequence length="133" mass="14118">MLTVYLFSLHGAARSPASSRSCLPILLTPATSSSALLEHIPSAGRSNRVRARRTGLTAKCRAHDGRRGAEETRTPTVRAIRPSTHPPGSTHAGATSRAPSPTLKPASTRAATLHPAHAGTCGVFPWRDRARVR</sequence>
<dbReference type="Proteomes" id="UP000092993">
    <property type="component" value="Unassembled WGS sequence"/>
</dbReference>
<accession>A0A1C7M081</accession>
<gene>
    <name evidence="2" type="ORF">A0H81_10239</name>
</gene>
<comment type="caution">
    <text evidence="2">The sequence shown here is derived from an EMBL/GenBank/DDBJ whole genome shotgun (WGS) entry which is preliminary data.</text>
</comment>
<protein>
    <submittedName>
        <fullName evidence="2">Uncharacterized protein</fullName>
    </submittedName>
</protein>
<dbReference type="EMBL" id="LUGG01000015">
    <property type="protein sequence ID" value="OBZ69886.1"/>
    <property type="molecule type" value="Genomic_DNA"/>
</dbReference>
<keyword evidence="3" id="KW-1185">Reference proteome</keyword>
<evidence type="ECO:0000256" key="1">
    <source>
        <dbReference type="SAM" id="MobiDB-lite"/>
    </source>
</evidence>
<proteinExistence type="predicted"/>
<dbReference type="AlphaFoldDB" id="A0A1C7M081"/>
<reference evidence="2 3" key="1">
    <citation type="submission" date="2016-03" db="EMBL/GenBank/DDBJ databases">
        <title>Whole genome sequencing of Grifola frondosa 9006-11.</title>
        <authorList>
            <person name="Min B."/>
            <person name="Park H."/>
            <person name="Kim J.-G."/>
            <person name="Cho H."/>
            <person name="Oh Y.-L."/>
            <person name="Kong W.-S."/>
            <person name="Choi I.-G."/>
        </authorList>
    </citation>
    <scope>NUCLEOTIDE SEQUENCE [LARGE SCALE GENOMIC DNA]</scope>
    <source>
        <strain evidence="2 3">9006-11</strain>
    </source>
</reference>
<evidence type="ECO:0000313" key="3">
    <source>
        <dbReference type="Proteomes" id="UP000092993"/>
    </source>
</evidence>
<feature type="compositionally biased region" description="Basic and acidic residues" evidence="1">
    <location>
        <begin position="61"/>
        <end position="73"/>
    </location>
</feature>
<feature type="region of interest" description="Disordered" evidence="1">
    <location>
        <begin position="60"/>
        <end position="121"/>
    </location>
</feature>
<organism evidence="2 3">
    <name type="scientific">Grifola frondosa</name>
    <name type="common">Maitake</name>
    <name type="synonym">Polyporus frondosus</name>
    <dbReference type="NCBI Taxonomy" id="5627"/>
    <lineage>
        <taxon>Eukaryota</taxon>
        <taxon>Fungi</taxon>
        <taxon>Dikarya</taxon>
        <taxon>Basidiomycota</taxon>
        <taxon>Agaricomycotina</taxon>
        <taxon>Agaricomycetes</taxon>
        <taxon>Polyporales</taxon>
        <taxon>Grifolaceae</taxon>
        <taxon>Grifola</taxon>
    </lineage>
</organism>
<name>A0A1C7M081_GRIFR</name>